<dbReference type="Pfam" id="PF01614">
    <property type="entry name" value="IclR_C"/>
    <property type="match status" value="1"/>
</dbReference>
<reference evidence="7 8" key="1">
    <citation type="submission" date="2020-03" db="EMBL/GenBank/DDBJ databases">
        <title>Hydrogenophaga sp. nov. isolated from cyanobacterial mat.</title>
        <authorList>
            <person name="Thorat V."/>
            <person name="Kirdat K."/>
            <person name="Tiwarekar B."/>
            <person name="Costa E.D."/>
            <person name="Yadav A."/>
        </authorList>
    </citation>
    <scope>NUCLEOTIDE SEQUENCE [LARGE SCALE GENOMIC DNA]</scope>
    <source>
        <strain evidence="7 8">BA0156</strain>
    </source>
</reference>
<evidence type="ECO:0000256" key="3">
    <source>
        <dbReference type="ARBA" id="ARBA00023163"/>
    </source>
</evidence>
<dbReference type="SUPFAM" id="SSF46785">
    <property type="entry name" value="Winged helix' DNA-binding domain"/>
    <property type="match status" value="1"/>
</dbReference>
<keyword evidence="2" id="KW-0238">DNA-binding</keyword>
<keyword evidence="8" id="KW-1185">Reference proteome</keyword>
<dbReference type="KEGG" id="hcz:G9Q37_19925"/>
<dbReference type="InterPro" id="IPR036388">
    <property type="entry name" value="WH-like_DNA-bd_sf"/>
</dbReference>
<protein>
    <submittedName>
        <fullName evidence="7">IclR family transcriptional regulator</fullName>
    </submittedName>
</protein>
<dbReference type="InterPro" id="IPR014757">
    <property type="entry name" value="Tscrpt_reg_IclR_C"/>
</dbReference>
<dbReference type="GO" id="GO:0003677">
    <property type="term" value="F:DNA binding"/>
    <property type="evidence" value="ECO:0007669"/>
    <property type="project" value="UniProtKB-KW"/>
</dbReference>
<dbReference type="SUPFAM" id="SSF55781">
    <property type="entry name" value="GAF domain-like"/>
    <property type="match status" value="1"/>
</dbReference>
<dbReference type="PANTHER" id="PTHR30136:SF35">
    <property type="entry name" value="HTH-TYPE TRANSCRIPTIONAL REGULATOR RV1719"/>
    <property type="match status" value="1"/>
</dbReference>
<evidence type="ECO:0000259" key="6">
    <source>
        <dbReference type="PROSITE" id="PS51078"/>
    </source>
</evidence>
<dbReference type="Gene3D" id="1.10.10.10">
    <property type="entry name" value="Winged helix-like DNA-binding domain superfamily/Winged helix DNA-binding domain"/>
    <property type="match status" value="1"/>
</dbReference>
<dbReference type="Pfam" id="PF09339">
    <property type="entry name" value="HTH_IclR"/>
    <property type="match status" value="1"/>
</dbReference>
<evidence type="ECO:0000313" key="8">
    <source>
        <dbReference type="Proteomes" id="UP000503162"/>
    </source>
</evidence>
<dbReference type="PROSITE" id="PS51077">
    <property type="entry name" value="HTH_ICLR"/>
    <property type="match status" value="1"/>
</dbReference>
<dbReference type="InterPro" id="IPR036390">
    <property type="entry name" value="WH_DNA-bd_sf"/>
</dbReference>
<gene>
    <name evidence="7" type="ORF">G9Q37_19925</name>
</gene>
<evidence type="ECO:0000256" key="4">
    <source>
        <dbReference type="SAM" id="MobiDB-lite"/>
    </source>
</evidence>
<feature type="region of interest" description="Disordered" evidence="4">
    <location>
        <begin position="270"/>
        <end position="294"/>
    </location>
</feature>
<name>A0A6G8IM68_9BURK</name>
<organism evidence="7 8">
    <name type="scientific">Hydrogenophaga crocea</name>
    <dbReference type="NCBI Taxonomy" id="2716225"/>
    <lineage>
        <taxon>Bacteria</taxon>
        <taxon>Pseudomonadati</taxon>
        <taxon>Pseudomonadota</taxon>
        <taxon>Betaproteobacteria</taxon>
        <taxon>Burkholderiales</taxon>
        <taxon>Comamonadaceae</taxon>
        <taxon>Hydrogenophaga</taxon>
    </lineage>
</organism>
<accession>A0A6G8IM68</accession>
<sequence>MSGSLEKSLAILEYLANHPDGAPLVQIATALNQLRSGCHRTLHELIRFGYVRQLPQRGDYALSTKLASLGLSYLSRSGVVDIAQPVINRLAEATEELVRLAVVDGERLTLMAKAQGARSGLKYDPDMGIDLRLSCSAAGHAWLMTLSEDAAIACVTRQGMGDPRHFGPNAPTSIKALLKMLDEHRKRGYSLIQDVYAPGMSSMAAPVARPKEPATGVVVIAGPSSRLTHKRMLGFAPLLLTAASELADAGNASPLLKAANVGTWGNVGEAAAPARRPARPPAKATPQGRVNRAR</sequence>
<dbReference type="GO" id="GO:0045892">
    <property type="term" value="P:negative regulation of DNA-templated transcription"/>
    <property type="evidence" value="ECO:0007669"/>
    <property type="project" value="TreeGrafter"/>
</dbReference>
<proteinExistence type="predicted"/>
<dbReference type="InterPro" id="IPR005471">
    <property type="entry name" value="Tscrpt_reg_IclR_N"/>
</dbReference>
<dbReference type="InterPro" id="IPR050707">
    <property type="entry name" value="HTH_MetabolicPath_Reg"/>
</dbReference>
<dbReference type="EMBL" id="CP049989">
    <property type="protein sequence ID" value="QIM54261.1"/>
    <property type="molecule type" value="Genomic_DNA"/>
</dbReference>
<feature type="domain" description="IclR-ED" evidence="6">
    <location>
        <begin position="65"/>
        <end position="252"/>
    </location>
</feature>
<evidence type="ECO:0000256" key="2">
    <source>
        <dbReference type="ARBA" id="ARBA00023125"/>
    </source>
</evidence>
<keyword evidence="3" id="KW-0804">Transcription</keyword>
<dbReference type="RefSeq" id="WP_166230061.1">
    <property type="nucleotide sequence ID" value="NZ_CP049989.1"/>
</dbReference>
<dbReference type="SMART" id="SM00346">
    <property type="entry name" value="HTH_ICLR"/>
    <property type="match status" value="1"/>
</dbReference>
<dbReference type="Proteomes" id="UP000503162">
    <property type="component" value="Chromosome"/>
</dbReference>
<dbReference type="Gene3D" id="3.30.450.40">
    <property type="match status" value="1"/>
</dbReference>
<evidence type="ECO:0000256" key="1">
    <source>
        <dbReference type="ARBA" id="ARBA00023015"/>
    </source>
</evidence>
<dbReference type="PANTHER" id="PTHR30136">
    <property type="entry name" value="HELIX-TURN-HELIX TRANSCRIPTIONAL REGULATOR, ICLR FAMILY"/>
    <property type="match status" value="1"/>
</dbReference>
<evidence type="ECO:0000313" key="7">
    <source>
        <dbReference type="EMBL" id="QIM54261.1"/>
    </source>
</evidence>
<dbReference type="GO" id="GO:0003700">
    <property type="term" value="F:DNA-binding transcription factor activity"/>
    <property type="evidence" value="ECO:0007669"/>
    <property type="project" value="TreeGrafter"/>
</dbReference>
<dbReference type="AlphaFoldDB" id="A0A6G8IM68"/>
<dbReference type="PROSITE" id="PS51078">
    <property type="entry name" value="ICLR_ED"/>
    <property type="match status" value="1"/>
</dbReference>
<evidence type="ECO:0000259" key="5">
    <source>
        <dbReference type="PROSITE" id="PS51077"/>
    </source>
</evidence>
<feature type="domain" description="HTH iclR-type" evidence="5">
    <location>
        <begin position="2"/>
        <end position="64"/>
    </location>
</feature>
<dbReference type="InterPro" id="IPR029016">
    <property type="entry name" value="GAF-like_dom_sf"/>
</dbReference>
<keyword evidence="1" id="KW-0805">Transcription regulation</keyword>